<keyword evidence="2" id="KW-0812">Transmembrane</keyword>
<dbReference type="RefSeq" id="WP_149309880.1">
    <property type="nucleotide sequence ID" value="NZ_SRSD01000013.1"/>
</dbReference>
<sequence>MSTDIIFYTQLASIITFLVALFVPYKILIAQKDASIELLKQEIETMKRKLNDAESQSPDVLVTALSTRVGIAKEEIERLKQDGDAHKVKINEKENQLCRLEEQLAVLNELIKDSELVCPICKAPLMTRVSHTIYGYCDGREVDADIEYLEYECGYTTDGGEDKSPCGKNRNAN</sequence>
<name>A0A5A9X5F4_9BACT</name>
<proteinExistence type="predicted"/>
<keyword evidence="4" id="KW-1185">Reference proteome</keyword>
<protein>
    <submittedName>
        <fullName evidence="3">Uncharacterized protein</fullName>
    </submittedName>
</protein>
<evidence type="ECO:0000313" key="3">
    <source>
        <dbReference type="EMBL" id="KAA0888024.1"/>
    </source>
</evidence>
<accession>A0A5A9X5F4</accession>
<dbReference type="AlphaFoldDB" id="A0A5A9X5F4"/>
<dbReference type="SUPFAM" id="SSF75712">
    <property type="entry name" value="Rad50 coiled-coil Zn hook"/>
    <property type="match status" value="1"/>
</dbReference>
<dbReference type="Proteomes" id="UP000324298">
    <property type="component" value="Unassembled WGS sequence"/>
</dbReference>
<keyword evidence="1" id="KW-0175">Coiled coil</keyword>
<feature type="coiled-coil region" evidence="1">
    <location>
        <begin position="29"/>
        <end position="110"/>
    </location>
</feature>
<comment type="caution">
    <text evidence="3">The sequence shown here is derived from an EMBL/GenBank/DDBJ whole genome shotgun (WGS) entry which is preliminary data.</text>
</comment>
<organism evidence="3 4">
    <name type="scientific">Oryzomonas rubra</name>
    <dbReference type="NCBI Taxonomy" id="2509454"/>
    <lineage>
        <taxon>Bacteria</taxon>
        <taxon>Pseudomonadati</taxon>
        <taxon>Thermodesulfobacteriota</taxon>
        <taxon>Desulfuromonadia</taxon>
        <taxon>Geobacterales</taxon>
        <taxon>Geobacteraceae</taxon>
        <taxon>Oryzomonas</taxon>
    </lineage>
</organism>
<feature type="transmembrane region" description="Helical" evidence="2">
    <location>
        <begin position="6"/>
        <end position="25"/>
    </location>
</feature>
<dbReference type="EMBL" id="SRSD01000013">
    <property type="protein sequence ID" value="KAA0888024.1"/>
    <property type="molecule type" value="Genomic_DNA"/>
</dbReference>
<reference evidence="3 4" key="1">
    <citation type="submission" date="2019-04" db="EMBL/GenBank/DDBJ databases">
        <title>Geobacter ruber sp. nov., ferric-reducing bacteria isolated from paddy soil.</title>
        <authorList>
            <person name="Xu Z."/>
            <person name="Masuda Y."/>
            <person name="Itoh H."/>
            <person name="Senoo K."/>
        </authorList>
    </citation>
    <scope>NUCLEOTIDE SEQUENCE [LARGE SCALE GENOMIC DNA]</scope>
    <source>
        <strain evidence="3 4">Red88</strain>
    </source>
</reference>
<evidence type="ECO:0000256" key="1">
    <source>
        <dbReference type="SAM" id="Coils"/>
    </source>
</evidence>
<keyword evidence="2" id="KW-0472">Membrane</keyword>
<evidence type="ECO:0000256" key="2">
    <source>
        <dbReference type="SAM" id="Phobius"/>
    </source>
</evidence>
<dbReference type="OrthoDB" id="5519928at2"/>
<gene>
    <name evidence="3" type="ORF">ET418_17580</name>
</gene>
<keyword evidence="2" id="KW-1133">Transmembrane helix</keyword>
<evidence type="ECO:0000313" key="4">
    <source>
        <dbReference type="Proteomes" id="UP000324298"/>
    </source>
</evidence>